<dbReference type="InterPro" id="IPR036047">
    <property type="entry name" value="F-box-like_dom_sf"/>
</dbReference>
<dbReference type="Gene3D" id="2.130.10.10">
    <property type="entry name" value="YVTN repeat-like/Quinoprotein amine dehydrogenase"/>
    <property type="match status" value="1"/>
</dbReference>
<evidence type="ECO:0000256" key="3">
    <source>
        <dbReference type="ARBA" id="ARBA00022737"/>
    </source>
</evidence>
<keyword evidence="2" id="KW-0853">WD repeat</keyword>
<comment type="similarity">
    <text evidence="5">Belongs to the WD repeat PROPPIN family.</text>
</comment>
<gene>
    <name evidence="6" type="ORF">OKIOD_LOCUS11127</name>
</gene>
<dbReference type="Gene3D" id="1.20.1280.50">
    <property type="match status" value="1"/>
</dbReference>
<proteinExistence type="inferred from homology"/>
<dbReference type="InterPro" id="IPR036322">
    <property type="entry name" value="WD40_repeat_dom_sf"/>
</dbReference>
<evidence type="ECO:0000256" key="5">
    <source>
        <dbReference type="ARBA" id="ARBA00025740"/>
    </source>
</evidence>
<dbReference type="SMART" id="SM00320">
    <property type="entry name" value="WD40"/>
    <property type="match status" value="2"/>
</dbReference>
<dbReference type="Pfam" id="PF21032">
    <property type="entry name" value="PROPPIN"/>
    <property type="match status" value="1"/>
</dbReference>
<reference evidence="6 7" key="1">
    <citation type="submission" date="2021-04" db="EMBL/GenBank/DDBJ databases">
        <authorList>
            <person name="Bliznina A."/>
        </authorList>
    </citation>
    <scope>NUCLEOTIDE SEQUENCE [LARGE SCALE GENOMIC DNA]</scope>
</reference>
<protein>
    <submittedName>
        <fullName evidence="6">Oidioi.mRNA.OKI2018_I69.chr1.g2362.t1.cds</fullName>
    </submittedName>
</protein>
<dbReference type="Proteomes" id="UP001158576">
    <property type="component" value="Chromosome 1"/>
</dbReference>
<keyword evidence="7" id="KW-1185">Reference proteome</keyword>
<dbReference type="PANTHER" id="PTHR11227">
    <property type="entry name" value="WD-REPEAT PROTEIN INTERACTING WITH PHOSPHOINOSIDES WIPI -RELATED"/>
    <property type="match status" value="1"/>
</dbReference>
<dbReference type="InterPro" id="IPR001680">
    <property type="entry name" value="WD40_rpt"/>
</dbReference>
<dbReference type="SUPFAM" id="SSF81383">
    <property type="entry name" value="F-box domain"/>
    <property type="match status" value="1"/>
</dbReference>
<dbReference type="InterPro" id="IPR048720">
    <property type="entry name" value="PROPPIN"/>
</dbReference>
<organism evidence="6 7">
    <name type="scientific">Oikopleura dioica</name>
    <name type="common">Tunicate</name>
    <dbReference type="NCBI Taxonomy" id="34765"/>
    <lineage>
        <taxon>Eukaryota</taxon>
        <taxon>Metazoa</taxon>
        <taxon>Chordata</taxon>
        <taxon>Tunicata</taxon>
        <taxon>Appendicularia</taxon>
        <taxon>Copelata</taxon>
        <taxon>Oikopleuridae</taxon>
        <taxon>Oikopleura</taxon>
    </lineage>
</organism>
<keyword evidence="3" id="KW-0677">Repeat</keyword>
<evidence type="ECO:0000313" key="6">
    <source>
        <dbReference type="EMBL" id="CAG5105688.1"/>
    </source>
</evidence>
<evidence type="ECO:0000256" key="2">
    <source>
        <dbReference type="ARBA" id="ARBA00022574"/>
    </source>
</evidence>
<accession>A0ABN7SX84</accession>
<dbReference type="SUPFAM" id="SSF50978">
    <property type="entry name" value="WD40 repeat-like"/>
    <property type="match status" value="1"/>
</dbReference>
<dbReference type="InterPro" id="IPR015943">
    <property type="entry name" value="WD40/YVTN_repeat-like_dom_sf"/>
</dbReference>
<dbReference type="EMBL" id="OU015566">
    <property type="protein sequence ID" value="CAG5105688.1"/>
    <property type="molecule type" value="Genomic_DNA"/>
</dbReference>
<sequence>MSDFLNYGDLENKIVDFFGESTLEIVRERAKGNIDFLNRLPKEAKIALLTRLPLEELPKMGLLNKEYAKLCASNELWEKMCEQNGITIDENVRLLGLEIGFKKIFFSNKETKLKYFQISDKMNCEGESDIMWMNFNQDGSSLSAGSKAGFYLYGLANGTEKLDEHFDQSAQDVILVERLFNSSLVVTVSQTNARKIRVYHFRKGSLILQHTYPSAVLAVKMNRSRLVVTLEESLYIHNIRDMSILHTIRETPPNPRGVCALAATDADDTCGYLAYPGATHVGELNIFDTVDLRAVTSLTAHDNPIAAVAMDRTGKKVATASEKGTVIRVFSIPEGKRLFEFRRGVARCATISSLNFSPEANFLSVSSNTQTIHIFKLTNVQEQTSNEEPQNDWGSYLTRGLQSAASYLPSGVSEVLQQGRDFATAKLHSCGLKNISTIHEIGRKIYLFVACSDGYLYVYEIDPSGGECNLIKQHKLCLPRVPEISSEESDLPPMIHTVDS</sequence>
<keyword evidence="4" id="KW-0072">Autophagy</keyword>
<evidence type="ECO:0000256" key="4">
    <source>
        <dbReference type="ARBA" id="ARBA00023006"/>
    </source>
</evidence>
<evidence type="ECO:0000256" key="1">
    <source>
        <dbReference type="ARBA" id="ARBA00004329"/>
    </source>
</evidence>
<evidence type="ECO:0000313" key="7">
    <source>
        <dbReference type="Proteomes" id="UP001158576"/>
    </source>
</evidence>
<name>A0ABN7SX84_OIKDI</name>
<comment type="subcellular location">
    <subcellularLocation>
        <location evidence="1">Preautophagosomal structure</location>
    </subcellularLocation>
</comment>